<evidence type="ECO:0000256" key="10">
    <source>
        <dbReference type="RuleBase" id="RU363075"/>
    </source>
</evidence>
<comment type="subcellular location">
    <subcellularLocation>
        <location evidence="1 10">Endoplasmic reticulum membrane</location>
        <topology evidence="1 10">Multi-pass membrane protein</topology>
    </subcellularLocation>
</comment>
<dbReference type="InterPro" id="IPR005599">
    <property type="entry name" value="GPI_mannosylTrfase"/>
</dbReference>
<dbReference type="UniPathway" id="UPA00378"/>
<keyword evidence="5" id="KW-0808">Transferase</keyword>
<keyword evidence="8 10" id="KW-1133">Transmembrane helix</keyword>
<evidence type="ECO:0000256" key="2">
    <source>
        <dbReference type="ARBA" id="ARBA00004922"/>
    </source>
</evidence>
<organism evidence="12 13">
    <name type="scientific">Psilocybe cyanescens</name>
    <dbReference type="NCBI Taxonomy" id="93625"/>
    <lineage>
        <taxon>Eukaryota</taxon>
        <taxon>Fungi</taxon>
        <taxon>Dikarya</taxon>
        <taxon>Basidiomycota</taxon>
        <taxon>Agaricomycotina</taxon>
        <taxon>Agaricomycetes</taxon>
        <taxon>Agaricomycetidae</taxon>
        <taxon>Agaricales</taxon>
        <taxon>Agaricineae</taxon>
        <taxon>Strophariaceae</taxon>
        <taxon>Psilocybe</taxon>
    </lineage>
</organism>
<feature type="transmembrane region" description="Helical" evidence="10">
    <location>
        <begin position="396"/>
        <end position="415"/>
    </location>
</feature>
<dbReference type="GO" id="GO:0005789">
    <property type="term" value="C:endoplasmic reticulum membrane"/>
    <property type="evidence" value="ECO:0007669"/>
    <property type="project" value="UniProtKB-SubCell"/>
</dbReference>
<comment type="similarity">
    <text evidence="3 10">Belongs to the glycosyltransferase 22 family.</text>
</comment>
<keyword evidence="6 10" id="KW-0812">Transmembrane</keyword>
<evidence type="ECO:0000256" key="3">
    <source>
        <dbReference type="ARBA" id="ARBA00007063"/>
    </source>
</evidence>
<feature type="transmembrane region" description="Helical" evidence="10">
    <location>
        <begin position="159"/>
        <end position="177"/>
    </location>
</feature>
<dbReference type="AlphaFoldDB" id="A0A409WLP0"/>
<feature type="transmembrane region" description="Helical" evidence="10">
    <location>
        <begin position="323"/>
        <end position="347"/>
    </location>
</feature>
<dbReference type="EC" id="2.4.1.-" evidence="10"/>
<dbReference type="GO" id="GO:0006487">
    <property type="term" value="P:protein N-linked glycosylation"/>
    <property type="evidence" value="ECO:0007669"/>
    <property type="project" value="TreeGrafter"/>
</dbReference>
<keyword evidence="9 10" id="KW-0472">Membrane</keyword>
<feature type="transmembrane region" description="Helical" evidence="10">
    <location>
        <begin position="256"/>
        <end position="278"/>
    </location>
</feature>
<feature type="transmembrane region" description="Helical" evidence="10">
    <location>
        <begin position="435"/>
        <end position="461"/>
    </location>
</feature>
<evidence type="ECO:0000256" key="5">
    <source>
        <dbReference type="ARBA" id="ARBA00022679"/>
    </source>
</evidence>
<evidence type="ECO:0000256" key="9">
    <source>
        <dbReference type="ARBA" id="ARBA00023136"/>
    </source>
</evidence>
<dbReference type="OrthoDB" id="497541at2759"/>
<keyword evidence="7 10" id="KW-0256">Endoplasmic reticulum</keyword>
<protein>
    <recommendedName>
        <fullName evidence="10">Mannosyltransferase</fullName>
        <ecNumber evidence="10">2.4.1.-</ecNumber>
    </recommendedName>
</protein>
<feature type="transmembrane region" description="Helical" evidence="10">
    <location>
        <begin position="367"/>
        <end position="384"/>
    </location>
</feature>
<evidence type="ECO:0000256" key="6">
    <source>
        <dbReference type="ARBA" id="ARBA00022692"/>
    </source>
</evidence>
<evidence type="ECO:0000313" key="13">
    <source>
        <dbReference type="Proteomes" id="UP000283269"/>
    </source>
</evidence>
<keyword evidence="13" id="KW-1185">Reference proteome</keyword>
<accession>A0A409WLP0</accession>
<reference evidence="12 13" key="1">
    <citation type="journal article" date="2018" name="Evol. Lett.">
        <title>Horizontal gene cluster transfer increased hallucinogenic mushroom diversity.</title>
        <authorList>
            <person name="Reynolds H.T."/>
            <person name="Vijayakumar V."/>
            <person name="Gluck-Thaler E."/>
            <person name="Korotkin H.B."/>
            <person name="Matheny P.B."/>
            <person name="Slot J.C."/>
        </authorList>
    </citation>
    <scope>NUCLEOTIDE SEQUENCE [LARGE SCALE GENOMIC DNA]</scope>
    <source>
        <strain evidence="12 13">2631</strain>
    </source>
</reference>
<dbReference type="FunCoup" id="A0A409WLP0">
    <property type="interactions" value="568"/>
</dbReference>
<name>A0A409WLP0_PSICY</name>
<sequence length="692" mass="79629">MASNVQELRFRGPTNTPQKPKPPPVPRHTGILQDQLRRAQRRPWAPSFSLAVRIMFLLRISGAMYSNIGDCDEVFNFWEPLHFLDQGYGFQTWELSPIYALRSWAYILLHYIPPRIGRIILSGDKRAAFFGVRIFLATISVLVEAKLYRAITERINERVGRYFFFLMLFSAGMWNAATAFLPSTFAMYTTTLAFSYACLPSSTGNTRRTVAATLIFATGGIVGWPFALALAIPFVFEELLVYGADVVTPQYWFDWFRGRVTRLIGAGLVASLIFIPVIGIDSLAYGKLVVVPWNIVRYNIFGGDGRGPTLYGTEPWHFYIQNLFLNFNILIFLALFSLPALAITYFVDRKRLGFTTPTANQSSPFTLLGLRLAPLYMWLGILTLQPHKEERFMFPAYPLVCFNAAVCLYLARGWLETAYVTLTKSPYRASQTLLFSRFTLSVVSLTSFISLTRIFALWFYYHSPLTVAFELQSIELPRLLNVTGLLPIYPPGTDEDERPRIDLTPIKEFDLTLCYGKDWYRFPGHFLIPNHVKVEFIKSEFDGMLPRHFEEKLPVEDKDDSNVITELADRWWLRPETRYVPKDLNDLNKEDLSHYVPVSECDYLVDLDFPLHPRTSALEPRYATMSETWERISCHPFLDAQNSFVLTRMFWLPNSAWQGNNEYGDFCLLKNIQKVYGKEVKVANRVRSESQN</sequence>
<feature type="region of interest" description="Disordered" evidence="11">
    <location>
        <begin position="1"/>
        <end position="29"/>
    </location>
</feature>
<evidence type="ECO:0000256" key="8">
    <source>
        <dbReference type="ARBA" id="ARBA00022989"/>
    </source>
</evidence>
<evidence type="ECO:0000256" key="4">
    <source>
        <dbReference type="ARBA" id="ARBA00022676"/>
    </source>
</evidence>
<dbReference type="PANTHER" id="PTHR22760:SF2">
    <property type="entry name" value="ALPHA-1,2-MANNOSYLTRANSFERASE ALG9"/>
    <property type="match status" value="1"/>
</dbReference>
<dbReference type="EMBL" id="NHYD01003376">
    <property type="protein sequence ID" value="PPQ79417.1"/>
    <property type="molecule type" value="Genomic_DNA"/>
</dbReference>
<evidence type="ECO:0000313" key="12">
    <source>
        <dbReference type="EMBL" id="PPQ79417.1"/>
    </source>
</evidence>
<dbReference type="Pfam" id="PF03901">
    <property type="entry name" value="Glyco_transf_22"/>
    <property type="match status" value="1"/>
</dbReference>
<evidence type="ECO:0000256" key="7">
    <source>
        <dbReference type="ARBA" id="ARBA00022824"/>
    </source>
</evidence>
<dbReference type="GO" id="GO:0000026">
    <property type="term" value="F:alpha-1,2-mannosyltransferase activity"/>
    <property type="evidence" value="ECO:0007669"/>
    <property type="project" value="TreeGrafter"/>
</dbReference>
<dbReference type="PANTHER" id="PTHR22760">
    <property type="entry name" value="GLYCOSYLTRANSFERASE"/>
    <property type="match status" value="1"/>
</dbReference>
<dbReference type="InParanoid" id="A0A409WLP0"/>
<evidence type="ECO:0000256" key="1">
    <source>
        <dbReference type="ARBA" id="ARBA00004477"/>
    </source>
</evidence>
<comment type="caution">
    <text evidence="12">The sequence shown here is derived from an EMBL/GenBank/DDBJ whole genome shotgun (WGS) entry which is preliminary data.</text>
</comment>
<evidence type="ECO:0000256" key="11">
    <source>
        <dbReference type="SAM" id="MobiDB-lite"/>
    </source>
</evidence>
<comment type="pathway">
    <text evidence="2">Protein modification; protein glycosylation.</text>
</comment>
<keyword evidence="4 10" id="KW-0328">Glycosyltransferase</keyword>
<dbReference type="Proteomes" id="UP000283269">
    <property type="component" value="Unassembled WGS sequence"/>
</dbReference>
<gene>
    <name evidence="12" type="ORF">CVT25_002686</name>
</gene>
<proteinExistence type="inferred from homology"/>
<dbReference type="STRING" id="93625.A0A409WLP0"/>
<feature type="transmembrane region" description="Helical" evidence="10">
    <location>
        <begin position="127"/>
        <end position="147"/>
    </location>
</feature>
<feature type="transmembrane region" description="Helical" evidence="10">
    <location>
        <begin position="211"/>
        <end position="236"/>
    </location>
</feature>